<evidence type="ECO:0000313" key="2">
    <source>
        <dbReference type="EMBL" id="KOF91827.1"/>
    </source>
</evidence>
<proteinExistence type="predicted"/>
<gene>
    <name evidence="2" type="ORF">OCBIM_22008027mg</name>
</gene>
<evidence type="ECO:0000256" key="1">
    <source>
        <dbReference type="SAM" id="Phobius"/>
    </source>
</evidence>
<keyword evidence="1" id="KW-0472">Membrane</keyword>
<name>A0A0L8HRL0_OCTBM</name>
<reference evidence="2" key="1">
    <citation type="submission" date="2015-07" db="EMBL/GenBank/DDBJ databases">
        <title>MeaNS - Measles Nucleotide Surveillance Program.</title>
        <authorList>
            <person name="Tran T."/>
            <person name="Druce J."/>
        </authorList>
    </citation>
    <scope>NUCLEOTIDE SEQUENCE</scope>
    <source>
        <strain evidence="2">UCB-OBI-ISO-001</strain>
        <tissue evidence="2">Gonad</tissue>
    </source>
</reference>
<dbReference type="EMBL" id="KQ417471">
    <property type="protein sequence ID" value="KOF91827.1"/>
    <property type="molecule type" value="Genomic_DNA"/>
</dbReference>
<keyword evidence="1" id="KW-1133">Transmembrane helix</keyword>
<dbReference type="AlphaFoldDB" id="A0A0L8HRL0"/>
<sequence>MYMMEKYWHQMEVCKFIFTQNVYKKCVRPTLFEIFKNLFSIVFNVINFSVMFP</sequence>
<feature type="transmembrane region" description="Helical" evidence="1">
    <location>
        <begin position="34"/>
        <end position="52"/>
    </location>
</feature>
<organism evidence="2">
    <name type="scientific">Octopus bimaculoides</name>
    <name type="common">California two-spotted octopus</name>
    <dbReference type="NCBI Taxonomy" id="37653"/>
    <lineage>
        <taxon>Eukaryota</taxon>
        <taxon>Metazoa</taxon>
        <taxon>Spiralia</taxon>
        <taxon>Lophotrochozoa</taxon>
        <taxon>Mollusca</taxon>
        <taxon>Cephalopoda</taxon>
        <taxon>Coleoidea</taxon>
        <taxon>Octopodiformes</taxon>
        <taxon>Octopoda</taxon>
        <taxon>Incirrata</taxon>
        <taxon>Octopodidae</taxon>
        <taxon>Octopus</taxon>
    </lineage>
</organism>
<keyword evidence="1" id="KW-0812">Transmembrane</keyword>
<protein>
    <submittedName>
        <fullName evidence="2">Uncharacterized protein</fullName>
    </submittedName>
</protein>
<accession>A0A0L8HRL0</accession>